<dbReference type="EMBL" id="JPGY02000001">
    <property type="protein sequence ID" value="KRU11857.1"/>
    <property type="molecule type" value="Genomic_DNA"/>
</dbReference>
<dbReference type="KEGG" id="cpat:CLPA_c20750"/>
<organism evidence="2 5">
    <name type="scientific">Clostridium pasteurianum DSM 525 = ATCC 6013</name>
    <dbReference type="NCBI Taxonomy" id="1262449"/>
    <lineage>
        <taxon>Bacteria</taxon>
        <taxon>Bacillati</taxon>
        <taxon>Bacillota</taxon>
        <taxon>Clostridia</taxon>
        <taxon>Eubacteriales</taxon>
        <taxon>Clostridiaceae</taxon>
        <taxon>Clostridium</taxon>
    </lineage>
</organism>
<dbReference type="EMBL" id="CP009268">
    <property type="protein sequence ID" value="AJA52133.1"/>
    <property type="molecule type" value="Genomic_DNA"/>
</dbReference>
<dbReference type="PATRIC" id="fig|1262449.7.peg.2088"/>
<protein>
    <submittedName>
        <fullName evidence="2">Uncharacterized protein</fullName>
    </submittedName>
</protein>
<reference evidence="2 5" key="1">
    <citation type="journal article" date="2015" name="Genome Announc.">
        <title>Complete Genome Sequence of the Nitrogen-Fixing and Solvent-Producing Clostridium pasteurianum DSM 525.</title>
        <authorList>
            <person name="Poehlein A."/>
            <person name="Grosse-Honebrink A."/>
            <person name="Zhang Y."/>
            <person name="Minton N.P."/>
            <person name="Daniel R."/>
        </authorList>
    </citation>
    <scope>NUCLEOTIDE SEQUENCE [LARGE SCALE GENOMIC DNA]</scope>
    <source>
        <strain evidence="2">DSM 525</strain>
        <strain evidence="5">DSM 525 / ATCC 6013</strain>
    </source>
</reference>
<keyword evidence="5" id="KW-1185">Reference proteome</keyword>
<keyword evidence="1" id="KW-1133">Transmembrane helix</keyword>
<feature type="transmembrane region" description="Helical" evidence="1">
    <location>
        <begin position="12"/>
        <end position="30"/>
    </location>
</feature>
<dbReference type="KEGG" id="cpae:CPAST_c20750"/>
<dbReference type="Proteomes" id="UP000028042">
    <property type="component" value="Unassembled WGS sequence"/>
</dbReference>
<gene>
    <name evidence="2" type="ORF">CLPA_c20750</name>
    <name evidence="3" type="ORF">CP6013_01104</name>
</gene>
<evidence type="ECO:0000313" key="3">
    <source>
        <dbReference type="EMBL" id="KRU11857.1"/>
    </source>
</evidence>
<reference evidence="3 4" key="3">
    <citation type="journal article" name="Genome Announc.">
        <title>Improved Draft Genome Sequence of Clostridium pasteurianum Strain ATCC 6013 (DSM 525) Using a Hybrid Next-Generation Sequencing Approach.</title>
        <authorList>
            <person name="Pyne M.E."/>
            <person name="Utturkar S."/>
            <person name="Brown S.D."/>
            <person name="Moo-Young M."/>
            <person name="Chung D.A."/>
            <person name="Chou C.P."/>
        </authorList>
    </citation>
    <scope>NUCLEOTIDE SEQUENCE [LARGE SCALE GENOMIC DNA]</scope>
    <source>
        <strain evidence="3 4">ATCC 6013</strain>
    </source>
</reference>
<dbReference type="Proteomes" id="UP000030905">
    <property type="component" value="Chromosome"/>
</dbReference>
<proteinExistence type="predicted"/>
<evidence type="ECO:0000313" key="2">
    <source>
        <dbReference type="EMBL" id="AJA52133.1"/>
    </source>
</evidence>
<evidence type="ECO:0000313" key="4">
    <source>
        <dbReference type="Proteomes" id="UP000028042"/>
    </source>
</evidence>
<evidence type="ECO:0000256" key="1">
    <source>
        <dbReference type="SAM" id="Phobius"/>
    </source>
</evidence>
<sequence>MKKSSREKFLRTAIVFIVFIFILTTVLSFIQ</sequence>
<accession>A0A0H3JA07</accession>
<name>A0A0H3JA07_CLOPA</name>
<dbReference type="AlphaFoldDB" id="A0A0H3JA07"/>
<reference evidence="3" key="2">
    <citation type="submission" date="2015-10" db="EMBL/GenBank/DDBJ databases">
        <title>Improved Draft Genome Sequence of Clostridium pasteurianum Strain ATCC 6013 (DSM 525) Using a Hybrid Next-Generation Sequencing Approach.</title>
        <authorList>
            <person name="Pyne M.E."/>
            <person name="Utturkar S.M."/>
            <person name="Brown S.D."/>
            <person name="Moo-Young M."/>
            <person name="Chung D.A."/>
            <person name="Chou P.C."/>
        </authorList>
    </citation>
    <scope>NUCLEOTIDE SEQUENCE</scope>
    <source>
        <strain evidence="3">ATCC 6013</strain>
    </source>
</reference>
<keyword evidence="1" id="KW-0472">Membrane</keyword>
<keyword evidence="1" id="KW-0812">Transmembrane</keyword>
<evidence type="ECO:0000313" key="5">
    <source>
        <dbReference type="Proteomes" id="UP000030905"/>
    </source>
</evidence>